<gene>
    <name evidence="2" type="ORF">B4915_07365</name>
</gene>
<sequence>MTHQGTEPLRRSASLTVVAAAFAADAALVVLFAGLGRSEHSRAATLAGLVETAWPFLAGLAIAWIAALAWRAPLAVVRAGIPVWIGAVALGMLLRALTGAGTALPFVIVATLTLGVFLLGWRTLVALVSRLRSAKR</sequence>
<reference evidence="2 3" key="1">
    <citation type="journal article" date="2017" name="New Microbes New Infect">
        <title>Genome sequence of 'Leucobacter massiliensis' sp. nov. isolated from human pharynx after travel to the 2014 Hajj.</title>
        <authorList>
            <person name="Leangapichart T."/>
            <person name="Gautret P."/>
            <person name="Nguyen T.T."/>
            <person name="Armstrong N."/>
            <person name="Rolain J.M."/>
        </authorList>
    </citation>
    <scope>NUCLEOTIDE SEQUENCE [LARGE SCALE GENOMIC DNA]</scope>
    <source>
        <strain evidence="2 3">122RC15</strain>
    </source>
</reference>
<evidence type="ECO:0000313" key="2">
    <source>
        <dbReference type="EMBL" id="PRI10713.1"/>
    </source>
</evidence>
<dbReference type="OrthoDB" id="3698172at2"/>
<name>A0A2S9QMA3_9MICO</name>
<dbReference type="InterPro" id="IPR021414">
    <property type="entry name" value="DUF3054"/>
</dbReference>
<accession>A0A2S9QMA3</accession>
<comment type="caution">
    <text evidence="2">The sequence shown here is derived from an EMBL/GenBank/DDBJ whole genome shotgun (WGS) entry which is preliminary data.</text>
</comment>
<keyword evidence="1" id="KW-0472">Membrane</keyword>
<dbReference type="Pfam" id="PF11255">
    <property type="entry name" value="DUF3054"/>
    <property type="match status" value="1"/>
</dbReference>
<keyword evidence="1" id="KW-1133">Transmembrane helix</keyword>
<proteinExistence type="predicted"/>
<feature type="transmembrane region" description="Helical" evidence="1">
    <location>
        <begin position="103"/>
        <end position="128"/>
    </location>
</feature>
<organism evidence="2 3">
    <name type="scientific">Leucobacter massiliensis</name>
    <dbReference type="NCBI Taxonomy" id="1686285"/>
    <lineage>
        <taxon>Bacteria</taxon>
        <taxon>Bacillati</taxon>
        <taxon>Actinomycetota</taxon>
        <taxon>Actinomycetes</taxon>
        <taxon>Micrococcales</taxon>
        <taxon>Microbacteriaceae</taxon>
        <taxon>Leucobacter</taxon>
    </lineage>
</organism>
<dbReference type="RefSeq" id="WP_105805177.1">
    <property type="nucleotide sequence ID" value="NZ_MWZD01000017.1"/>
</dbReference>
<evidence type="ECO:0000313" key="3">
    <source>
        <dbReference type="Proteomes" id="UP000238650"/>
    </source>
</evidence>
<dbReference type="AlphaFoldDB" id="A0A2S9QMA3"/>
<feature type="transmembrane region" description="Helical" evidence="1">
    <location>
        <begin position="79"/>
        <end position="97"/>
    </location>
</feature>
<protein>
    <recommendedName>
        <fullName evidence="4">DUF3054 domain-containing protein</fullName>
    </recommendedName>
</protein>
<dbReference type="Proteomes" id="UP000238650">
    <property type="component" value="Unassembled WGS sequence"/>
</dbReference>
<evidence type="ECO:0008006" key="4">
    <source>
        <dbReference type="Google" id="ProtNLM"/>
    </source>
</evidence>
<dbReference type="EMBL" id="MWZD01000017">
    <property type="protein sequence ID" value="PRI10713.1"/>
    <property type="molecule type" value="Genomic_DNA"/>
</dbReference>
<evidence type="ECO:0000256" key="1">
    <source>
        <dbReference type="SAM" id="Phobius"/>
    </source>
</evidence>
<keyword evidence="1" id="KW-0812">Transmembrane</keyword>
<feature type="transmembrane region" description="Helical" evidence="1">
    <location>
        <begin position="53"/>
        <end position="72"/>
    </location>
</feature>
<keyword evidence="3" id="KW-1185">Reference proteome</keyword>
<feature type="transmembrane region" description="Helical" evidence="1">
    <location>
        <begin position="12"/>
        <end position="33"/>
    </location>
</feature>